<dbReference type="InterPro" id="IPR010982">
    <property type="entry name" value="Lambda_DNA-bd_dom_sf"/>
</dbReference>
<reference evidence="4 5" key="1">
    <citation type="journal article" date="2014" name="PLoS ONE">
        <title>Physiological and genomic features of a novel sulfur-oxidizing gammaproteobacterium belonging to a previously uncultivated symbiotic lineage isolated from a hydrothermal vent.</title>
        <authorList>
            <person name="Nunoura T."/>
            <person name="Takaki Y."/>
            <person name="Kazama H."/>
            <person name="Kakuta J."/>
            <person name="Shimamura S."/>
            <person name="Makita H."/>
            <person name="Hirai M."/>
            <person name="Miyazaki M."/>
            <person name="Takai K."/>
        </authorList>
    </citation>
    <scope>NUCLEOTIDE SEQUENCE [LARGE SCALE GENOMIC DNA]</scope>
    <source>
        <strain evidence="4 5">Hiromi1</strain>
    </source>
</reference>
<dbReference type="PANTHER" id="PTHR34475:SF1">
    <property type="entry name" value="CYTOSKELETON PROTEIN RODZ"/>
    <property type="match status" value="1"/>
</dbReference>
<organism evidence="4 5">
    <name type="scientific">Thiolapillus brandeum</name>
    <dbReference type="NCBI Taxonomy" id="1076588"/>
    <lineage>
        <taxon>Bacteria</taxon>
        <taxon>Pseudomonadati</taxon>
        <taxon>Pseudomonadota</taxon>
        <taxon>Gammaproteobacteria</taxon>
        <taxon>Chromatiales</taxon>
        <taxon>Sedimenticolaceae</taxon>
        <taxon>Thiolapillus</taxon>
    </lineage>
</organism>
<feature type="region of interest" description="Disordered" evidence="1">
    <location>
        <begin position="140"/>
        <end position="223"/>
    </location>
</feature>
<evidence type="ECO:0000313" key="5">
    <source>
        <dbReference type="Proteomes" id="UP000031631"/>
    </source>
</evidence>
<dbReference type="EMBL" id="AP012273">
    <property type="protein sequence ID" value="BAO44813.1"/>
    <property type="molecule type" value="Genomic_DNA"/>
</dbReference>
<dbReference type="InterPro" id="IPR050400">
    <property type="entry name" value="Bact_Cytoskel_RodZ"/>
</dbReference>
<keyword evidence="5" id="KW-1185">Reference proteome</keyword>
<dbReference type="AlphaFoldDB" id="A0A7U6JII0"/>
<dbReference type="InterPro" id="IPR025194">
    <property type="entry name" value="RodZ-like_C"/>
</dbReference>
<keyword evidence="2" id="KW-1133">Transmembrane helix</keyword>
<dbReference type="PANTHER" id="PTHR34475">
    <property type="match status" value="1"/>
</dbReference>
<evidence type="ECO:0000256" key="2">
    <source>
        <dbReference type="SAM" id="Phobius"/>
    </source>
</evidence>
<dbReference type="KEGG" id="tbn:TBH_C1898"/>
<sequence>MPSPGARLRQAREALGMEVASLAQHLHLSKSMVQALEEENYDILPARVFVRGYYRNYARLVNVPEEVVLSEFEKRCPEGEDCSVPPAVAQGVKKEIRSSHGLVRLVSWLVVIALLTTFGLWWKSNLDKKELSAASDSTGMVLENSSAKPTPAVTADTQSASDDNQAQNTEISEPDQPSQTLPREPAVVDQATASQAAAMDNHEDTKQPEQTASAGVPEPVPSEPVAGVSLPRVILSFKGDCWVDVRGAKRSFKVVGKRTAGDTIELTGEPPYKMVLGNARNVSVLVNGKPYDLAPHTRGNVAKLTLNPTAE</sequence>
<feature type="compositionally biased region" description="Polar residues" evidence="1">
    <location>
        <begin position="155"/>
        <end position="181"/>
    </location>
</feature>
<evidence type="ECO:0000313" key="4">
    <source>
        <dbReference type="EMBL" id="BAO44813.1"/>
    </source>
</evidence>
<gene>
    <name evidence="4" type="ORF">TBH_C1898</name>
</gene>
<dbReference type="Pfam" id="PF13464">
    <property type="entry name" value="RodZ_C"/>
    <property type="match status" value="1"/>
</dbReference>
<dbReference type="CDD" id="cd00093">
    <property type="entry name" value="HTH_XRE"/>
    <property type="match status" value="1"/>
</dbReference>
<dbReference type="Pfam" id="PF13413">
    <property type="entry name" value="HTH_25"/>
    <property type="match status" value="1"/>
</dbReference>
<dbReference type="SUPFAM" id="SSF47413">
    <property type="entry name" value="lambda repressor-like DNA-binding domains"/>
    <property type="match status" value="1"/>
</dbReference>
<feature type="domain" description="Cytoskeleton protein RodZ-like C-terminal" evidence="3">
    <location>
        <begin position="235"/>
        <end position="305"/>
    </location>
</feature>
<evidence type="ECO:0000259" key="3">
    <source>
        <dbReference type="Pfam" id="PF13464"/>
    </source>
</evidence>
<keyword evidence="2" id="KW-0472">Membrane</keyword>
<dbReference type="GO" id="GO:0003677">
    <property type="term" value="F:DNA binding"/>
    <property type="evidence" value="ECO:0007669"/>
    <property type="project" value="InterPro"/>
</dbReference>
<protein>
    <recommendedName>
        <fullName evidence="3">Cytoskeleton protein RodZ-like C-terminal domain-containing protein</fullName>
    </recommendedName>
</protein>
<dbReference type="InterPro" id="IPR001387">
    <property type="entry name" value="Cro/C1-type_HTH"/>
</dbReference>
<proteinExistence type="predicted"/>
<evidence type="ECO:0000256" key="1">
    <source>
        <dbReference type="SAM" id="MobiDB-lite"/>
    </source>
</evidence>
<dbReference type="Proteomes" id="UP000031631">
    <property type="component" value="Chromosome"/>
</dbReference>
<keyword evidence="2" id="KW-0812">Transmembrane</keyword>
<name>A0A7U6JII0_9GAMM</name>
<feature type="transmembrane region" description="Helical" evidence="2">
    <location>
        <begin position="102"/>
        <end position="122"/>
    </location>
</feature>
<accession>A0A7U6JII0</accession>
<dbReference type="Gene3D" id="1.10.260.40">
    <property type="entry name" value="lambda repressor-like DNA-binding domains"/>
    <property type="match status" value="1"/>
</dbReference>